<dbReference type="EMBL" id="QLMH01000002">
    <property type="protein sequence ID" value="RAK22199.1"/>
    <property type="molecule type" value="Genomic_DNA"/>
</dbReference>
<dbReference type="SMART" id="SM00487">
    <property type="entry name" value="DEXDc"/>
    <property type="match status" value="1"/>
</dbReference>
<dbReference type="GO" id="GO:0003677">
    <property type="term" value="F:DNA binding"/>
    <property type="evidence" value="ECO:0007669"/>
    <property type="project" value="UniProtKB-KW"/>
</dbReference>
<dbReference type="InterPro" id="IPR001650">
    <property type="entry name" value="Helicase_C-like"/>
</dbReference>
<proteinExistence type="predicted"/>
<dbReference type="AlphaFoldDB" id="A0A327YW15"/>
<dbReference type="PANTHER" id="PTHR13710">
    <property type="entry name" value="DNA HELICASE RECQ FAMILY MEMBER"/>
    <property type="match status" value="1"/>
</dbReference>
<dbReference type="InterPro" id="IPR004589">
    <property type="entry name" value="DNA_helicase_ATP-dep_RecQ"/>
</dbReference>
<dbReference type="InterPro" id="IPR032284">
    <property type="entry name" value="RecQ_Zn-bd"/>
</dbReference>
<dbReference type="GO" id="GO:0005524">
    <property type="term" value="F:ATP binding"/>
    <property type="evidence" value="ECO:0007669"/>
    <property type="project" value="UniProtKB-KW"/>
</dbReference>
<protein>
    <recommendedName>
        <fullName evidence="6">ATP-dependent DNA helicase RecQ</fullName>
    </recommendedName>
    <alternativeName>
        <fullName evidence="7">DNA 3'-5' helicase RecQ</fullName>
    </alternativeName>
</protein>
<dbReference type="PROSITE" id="PS51192">
    <property type="entry name" value="HELICASE_ATP_BIND_1"/>
    <property type="match status" value="1"/>
</dbReference>
<dbReference type="InterPro" id="IPR011545">
    <property type="entry name" value="DEAD/DEAH_box_helicase_dom"/>
</dbReference>
<keyword evidence="3 10" id="KW-0347">Helicase</keyword>
<dbReference type="GO" id="GO:0043590">
    <property type="term" value="C:bacterial nucleoid"/>
    <property type="evidence" value="ECO:0007669"/>
    <property type="project" value="TreeGrafter"/>
</dbReference>
<dbReference type="FunFam" id="3.40.50.300:FF:001363">
    <property type="entry name" value="ATP-dependent DNA helicase RecQ"/>
    <property type="match status" value="1"/>
</dbReference>
<feature type="domain" description="Helicase C-terminal" evidence="9">
    <location>
        <begin position="215"/>
        <end position="362"/>
    </location>
</feature>
<dbReference type="GO" id="GO:0006281">
    <property type="term" value="P:DNA repair"/>
    <property type="evidence" value="ECO:0007669"/>
    <property type="project" value="TreeGrafter"/>
</dbReference>
<sequence>MKLETILKEKFGHSSFRTGQRNIIEDVLNGNDVIAMLPTGGGKSLCYQLPGYLLSGSVLIISPLVSLMEDQVQQMRNRGEKRVIALNSFLSAHEKKEALAHLNVYRFIYASPEILQSPKLLNALLKVNVSLFVVDEAHCISQWGHDFRPDFLKLGQIRQRLGNPPCLALTATATAEVIEDIAASLKMRNVKKHLYSIDRPNIAIKVETTEFLQEKIEKLLFYAKSLQGPGIIYFSSRQWTEKAANLLRENGLNKTAYYHGGMDAEQRMLIQQQFLHDQLNIVCCTNAFGMGVNKANIRFVIHFHLPAQMESYVQEIGRAGRDGKDSVAILLYTNGDEDMVQSLMEMELPTREQVEQLCNRLSMNLSKSELEAYALDRIGLTEVQWRLMDYLLEHYSAAGCADTTDLCCQFMKKIESRKQLKQQKLRAMLRWIFHAHCRREQILSYFAEELTEKPEACCDICGFDINRYFSNSRLQRKTAAFDWHDELKRIFF</sequence>
<dbReference type="GO" id="GO:0016787">
    <property type="term" value="F:hydrolase activity"/>
    <property type="evidence" value="ECO:0007669"/>
    <property type="project" value="UniProtKB-KW"/>
</dbReference>
<evidence type="ECO:0000256" key="1">
    <source>
        <dbReference type="ARBA" id="ARBA00022741"/>
    </source>
</evidence>
<name>A0A327YW15_9BACL</name>
<organism evidence="10 11">
    <name type="scientific">Paranoxybacillus vitaminiphilus</name>
    <dbReference type="NCBI Taxonomy" id="581036"/>
    <lineage>
        <taxon>Bacteria</taxon>
        <taxon>Bacillati</taxon>
        <taxon>Bacillota</taxon>
        <taxon>Bacilli</taxon>
        <taxon>Bacillales</taxon>
        <taxon>Anoxybacillaceae</taxon>
        <taxon>Paranoxybacillus</taxon>
    </lineage>
</organism>
<evidence type="ECO:0000256" key="7">
    <source>
        <dbReference type="ARBA" id="ARBA00044550"/>
    </source>
</evidence>
<dbReference type="SUPFAM" id="SSF52540">
    <property type="entry name" value="P-loop containing nucleoside triphosphate hydrolases"/>
    <property type="match status" value="1"/>
</dbReference>
<dbReference type="PROSITE" id="PS51194">
    <property type="entry name" value="HELICASE_CTER"/>
    <property type="match status" value="1"/>
</dbReference>
<dbReference type="GO" id="GO:0009378">
    <property type="term" value="F:four-way junction helicase activity"/>
    <property type="evidence" value="ECO:0007669"/>
    <property type="project" value="TreeGrafter"/>
</dbReference>
<keyword evidence="11" id="KW-1185">Reference proteome</keyword>
<dbReference type="GO" id="GO:0030894">
    <property type="term" value="C:replisome"/>
    <property type="evidence" value="ECO:0007669"/>
    <property type="project" value="TreeGrafter"/>
</dbReference>
<dbReference type="CDD" id="cd17920">
    <property type="entry name" value="DEXHc_RecQ"/>
    <property type="match status" value="1"/>
</dbReference>
<feature type="domain" description="Helicase ATP-binding" evidence="8">
    <location>
        <begin position="24"/>
        <end position="191"/>
    </location>
</feature>
<dbReference type="Pfam" id="PF00271">
    <property type="entry name" value="Helicase_C"/>
    <property type="match status" value="1"/>
</dbReference>
<dbReference type="GO" id="GO:0005737">
    <property type="term" value="C:cytoplasm"/>
    <property type="evidence" value="ECO:0007669"/>
    <property type="project" value="TreeGrafter"/>
</dbReference>
<dbReference type="InterPro" id="IPR002464">
    <property type="entry name" value="DNA/RNA_helicase_DEAH_CS"/>
</dbReference>
<dbReference type="RefSeq" id="WP_111644056.1">
    <property type="nucleotide sequence ID" value="NZ_QLMH01000002.1"/>
</dbReference>
<keyword evidence="5" id="KW-0238">DNA-binding</keyword>
<evidence type="ECO:0000259" key="8">
    <source>
        <dbReference type="PROSITE" id="PS51192"/>
    </source>
</evidence>
<keyword evidence="1" id="KW-0547">Nucleotide-binding</keyword>
<dbReference type="Pfam" id="PF00270">
    <property type="entry name" value="DEAD"/>
    <property type="match status" value="1"/>
</dbReference>
<dbReference type="Gene3D" id="3.40.50.300">
    <property type="entry name" value="P-loop containing nucleotide triphosphate hydrolases"/>
    <property type="match status" value="2"/>
</dbReference>
<comment type="caution">
    <text evidence="10">The sequence shown here is derived from an EMBL/GenBank/DDBJ whole genome shotgun (WGS) entry which is preliminary data.</text>
</comment>
<evidence type="ECO:0000259" key="9">
    <source>
        <dbReference type="PROSITE" id="PS51194"/>
    </source>
</evidence>
<dbReference type="PROSITE" id="PS00690">
    <property type="entry name" value="DEAH_ATP_HELICASE"/>
    <property type="match status" value="1"/>
</dbReference>
<evidence type="ECO:0000256" key="6">
    <source>
        <dbReference type="ARBA" id="ARBA00044535"/>
    </source>
</evidence>
<dbReference type="GO" id="GO:0043138">
    <property type="term" value="F:3'-5' DNA helicase activity"/>
    <property type="evidence" value="ECO:0007669"/>
    <property type="project" value="TreeGrafter"/>
</dbReference>
<evidence type="ECO:0000256" key="4">
    <source>
        <dbReference type="ARBA" id="ARBA00022840"/>
    </source>
</evidence>
<dbReference type="Pfam" id="PF16124">
    <property type="entry name" value="RecQ_Zn_bind"/>
    <property type="match status" value="1"/>
</dbReference>
<dbReference type="GO" id="GO:0006310">
    <property type="term" value="P:DNA recombination"/>
    <property type="evidence" value="ECO:0007669"/>
    <property type="project" value="InterPro"/>
</dbReference>
<evidence type="ECO:0000256" key="5">
    <source>
        <dbReference type="ARBA" id="ARBA00023125"/>
    </source>
</evidence>
<dbReference type="Proteomes" id="UP000248555">
    <property type="component" value="Unassembled WGS sequence"/>
</dbReference>
<keyword evidence="4" id="KW-0067">ATP-binding</keyword>
<accession>A0A327YW15</accession>
<dbReference type="SMART" id="SM00490">
    <property type="entry name" value="HELICc"/>
    <property type="match status" value="1"/>
</dbReference>
<dbReference type="InterPro" id="IPR027417">
    <property type="entry name" value="P-loop_NTPase"/>
</dbReference>
<dbReference type="NCBIfam" id="TIGR00614">
    <property type="entry name" value="recQ_fam"/>
    <property type="match status" value="1"/>
</dbReference>
<gene>
    <name evidence="10" type="ORF">B0I26_102188</name>
</gene>
<evidence type="ECO:0000256" key="3">
    <source>
        <dbReference type="ARBA" id="ARBA00022806"/>
    </source>
</evidence>
<dbReference type="InterPro" id="IPR014001">
    <property type="entry name" value="Helicase_ATP-bd"/>
</dbReference>
<evidence type="ECO:0000256" key="2">
    <source>
        <dbReference type="ARBA" id="ARBA00022801"/>
    </source>
</evidence>
<dbReference type="PANTHER" id="PTHR13710:SF84">
    <property type="entry name" value="ATP-DEPENDENT DNA HELICASE RECS-RELATED"/>
    <property type="match status" value="1"/>
</dbReference>
<evidence type="ECO:0000313" key="11">
    <source>
        <dbReference type="Proteomes" id="UP000248555"/>
    </source>
</evidence>
<evidence type="ECO:0000313" key="10">
    <source>
        <dbReference type="EMBL" id="RAK22199.1"/>
    </source>
</evidence>
<dbReference type="OrthoDB" id="9763310at2"/>
<keyword evidence="2" id="KW-0378">Hydrolase</keyword>
<reference evidence="10 11" key="1">
    <citation type="submission" date="2018-06" db="EMBL/GenBank/DDBJ databases">
        <title>Genomic Encyclopedia of Type Strains, Phase III (KMG-III): the genomes of soil and plant-associated and newly described type strains.</title>
        <authorList>
            <person name="Whitman W."/>
        </authorList>
    </citation>
    <scope>NUCLEOTIDE SEQUENCE [LARGE SCALE GENOMIC DNA]</scope>
    <source>
        <strain evidence="10 11">CGMCC 1.8979</strain>
    </source>
</reference>